<evidence type="ECO:0000256" key="1">
    <source>
        <dbReference type="SAM" id="MobiDB-lite"/>
    </source>
</evidence>
<comment type="caution">
    <text evidence="2">The sequence shown here is derived from an EMBL/GenBank/DDBJ whole genome shotgun (WGS) entry which is preliminary data.</text>
</comment>
<dbReference type="RefSeq" id="WP_267776876.1">
    <property type="nucleotide sequence ID" value="NZ_JAPNKE010000002.1"/>
</dbReference>
<keyword evidence="3" id="KW-1185">Reference proteome</keyword>
<sequence>MGAGTGSDTDAGSDTDSSEVPDPAFLNPALGDFLVASTQHVPKDIVVQKITLGNTQLLIDGQTAGTLGPGSALGELTDDRLRLFLHGALALGTHTLQLASLTPDGPRFSAALTMNVGAPDDPLPQVWTELDPEPRDVGDALLASGAAPDILLGVVSGGLDPTLRLYRADEGAWADTPVLETTLKGYVPEVMSLGPGIAAIVLPPAPGSDGAVVRVAYRRGMPGDAIVTRDLTISPEPNIGPLQTAVDLSADLFRDAEFAALGRPFLLGDVLLTEFLAADDAETAHPGDRAIAHVRRSSDRSSWAAPERVSTAKPLDLDALGPALSLPQLSLGASISVRLGQRVTGLLTLSDAGAALISEPGEEIDLSPGAPAVLTTITSNLGARTVAAVTPDRGIGLAFLGTSGKPKNTAVTVPADKLPDARITAQPAAGVLLGYSAFLLPYGDAAPVRLVLGDGMRTYVLPLVDPEPLSCRAVVLMPSLGGNLDAPAVPLACLQDSGSLRVGVLKASLADP</sequence>
<evidence type="ECO:0000313" key="2">
    <source>
        <dbReference type="EMBL" id="MCY1013154.1"/>
    </source>
</evidence>
<name>A0A9X3J3S9_9BACT</name>
<feature type="compositionally biased region" description="Low complexity" evidence="1">
    <location>
        <begin position="1"/>
        <end position="10"/>
    </location>
</feature>
<dbReference type="AlphaFoldDB" id="A0A9X3J3S9"/>
<organism evidence="2 3">
    <name type="scientific">Nannocystis pusilla</name>
    <dbReference type="NCBI Taxonomy" id="889268"/>
    <lineage>
        <taxon>Bacteria</taxon>
        <taxon>Pseudomonadati</taxon>
        <taxon>Myxococcota</taxon>
        <taxon>Polyangia</taxon>
        <taxon>Nannocystales</taxon>
        <taxon>Nannocystaceae</taxon>
        <taxon>Nannocystis</taxon>
    </lineage>
</organism>
<feature type="region of interest" description="Disordered" evidence="1">
    <location>
        <begin position="1"/>
        <end position="23"/>
    </location>
</feature>
<accession>A0A9X3J3S9</accession>
<gene>
    <name evidence="2" type="ORF">OV079_48025</name>
</gene>
<protein>
    <submittedName>
        <fullName evidence="2">Uncharacterized protein</fullName>
    </submittedName>
</protein>
<reference evidence="2" key="1">
    <citation type="submission" date="2022-11" db="EMBL/GenBank/DDBJ databases">
        <title>Minimal conservation of predation-associated metabolite biosynthetic gene clusters underscores biosynthetic potential of Myxococcota including descriptions for ten novel species: Archangium lansinium sp. nov., Myxococcus landrumus sp. nov., Nannocystis bai.</title>
        <authorList>
            <person name="Ahearne A."/>
            <person name="Stevens C."/>
            <person name="Phillips K."/>
        </authorList>
    </citation>
    <scope>NUCLEOTIDE SEQUENCE</scope>
    <source>
        <strain evidence="2">Na p29</strain>
    </source>
</reference>
<dbReference type="Proteomes" id="UP001150924">
    <property type="component" value="Unassembled WGS sequence"/>
</dbReference>
<proteinExistence type="predicted"/>
<dbReference type="EMBL" id="JAPNKE010000002">
    <property type="protein sequence ID" value="MCY1013154.1"/>
    <property type="molecule type" value="Genomic_DNA"/>
</dbReference>
<evidence type="ECO:0000313" key="3">
    <source>
        <dbReference type="Proteomes" id="UP001150924"/>
    </source>
</evidence>